<accession>A0A4R5LUR4</accession>
<comment type="caution">
    <text evidence="1">The sequence shown here is derived from an EMBL/GenBank/DDBJ whole genome shotgun (WGS) entry which is preliminary data.</text>
</comment>
<dbReference type="Proteomes" id="UP000295554">
    <property type="component" value="Unassembled WGS sequence"/>
</dbReference>
<gene>
    <name evidence="1" type="ORF">E2F43_01400</name>
</gene>
<organism evidence="1 2">
    <name type="scientific">Seongchinamella unica</name>
    <dbReference type="NCBI Taxonomy" id="2547392"/>
    <lineage>
        <taxon>Bacteria</taxon>
        <taxon>Pseudomonadati</taxon>
        <taxon>Pseudomonadota</taxon>
        <taxon>Gammaproteobacteria</taxon>
        <taxon>Cellvibrionales</taxon>
        <taxon>Halieaceae</taxon>
        <taxon>Seongchinamella</taxon>
    </lineage>
</organism>
<name>A0A4R5LUR4_9GAMM</name>
<keyword evidence="2" id="KW-1185">Reference proteome</keyword>
<sequence length="74" mass="8066">MALALGRIEAKTLANKLESLGRKFRTLPYDVEGSYWAEDPAENLLQLDGDPSGYWSRLDDLAGALPATDVTLQG</sequence>
<proteinExistence type="predicted"/>
<dbReference type="EMBL" id="SMSE01000001">
    <property type="protein sequence ID" value="TDG14928.1"/>
    <property type="molecule type" value="Genomic_DNA"/>
</dbReference>
<evidence type="ECO:0000313" key="1">
    <source>
        <dbReference type="EMBL" id="TDG14928.1"/>
    </source>
</evidence>
<evidence type="ECO:0000313" key="2">
    <source>
        <dbReference type="Proteomes" id="UP000295554"/>
    </source>
</evidence>
<reference evidence="1 2" key="1">
    <citation type="submission" date="2019-03" db="EMBL/GenBank/DDBJ databases">
        <title>Seongchinamella monodicae gen. nov., sp. nov., a novel member of the Gammaproteobacteria isolated from a tidal mudflat of beach.</title>
        <authorList>
            <person name="Yang H.G."/>
            <person name="Kang J.W."/>
            <person name="Lee S.D."/>
        </authorList>
    </citation>
    <scope>NUCLEOTIDE SEQUENCE [LARGE SCALE GENOMIC DNA]</scope>
    <source>
        <strain evidence="1 2">GH4-78</strain>
    </source>
</reference>
<dbReference type="AlphaFoldDB" id="A0A4R5LUR4"/>
<dbReference type="RefSeq" id="WP_133209093.1">
    <property type="nucleotide sequence ID" value="NZ_SMSE01000001.1"/>
</dbReference>
<protein>
    <submittedName>
        <fullName evidence="1">Uncharacterized protein</fullName>
    </submittedName>
</protein>